<gene>
    <name evidence="2" type="ORF">DLM75_18380</name>
</gene>
<sequence length="96" mass="10834">MVGISNSKYEATKRRILKIRNSGRLPSGNKKRKKKWNRKAEGTGLYASISEAPSKKNSQGKRNRGNDGASPDFRSDPFRGPSKKRKTWGVPTIFRN</sequence>
<name>A0A396YUQ9_9LEPT</name>
<dbReference type="Proteomes" id="UP000265798">
    <property type="component" value="Unassembled WGS sequence"/>
</dbReference>
<comment type="caution">
    <text evidence="2">The sequence shown here is derived from an EMBL/GenBank/DDBJ whole genome shotgun (WGS) entry which is preliminary data.</text>
</comment>
<evidence type="ECO:0000313" key="2">
    <source>
        <dbReference type="EMBL" id="RHX86951.1"/>
    </source>
</evidence>
<accession>A0A396YUQ9</accession>
<reference evidence="3" key="1">
    <citation type="submission" date="2018-05" db="EMBL/GenBank/DDBJ databases">
        <title>Leptospira yasudae sp. nov. and Leptospira stimsonii sp. nov., two pathogenic species of the genus Leptospira isolated from environmental sources.</title>
        <authorList>
            <person name="Casanovas-Massana A."/>
            <person name="Hamond C."/>
            <person name="Santos L.A."/>
            <person name="Hacker K.P."/>
            <person name="Balassiano I."/>
            <person name="Medeiros M.A."/>
            <person name="Reis M.G."/>
            <person name="Ko A.I."/>
            <person name="Wunder E.A."/>
        </authorList>
    </citation>
    <scope>NUCLEOTIDE SEQUENCE [LARGE SCALE GENOMIC DNA]</scope>
    <source>
        <strain evidence="3">Yale</strain>
    </source>
</reference>
<protein>
    <submittedName>
        <fullName evidence="2">Uncharacterized protein</fullName>
    </submittedName>
</protein>
<evidence type="ECO:0000313" key="3">
    <source>
        <dbReference type="Proteomes" id="UP000265798"/>
    </source>
</evidence>
<dbReference type="EMBL" id="QHCT01000006">
    <property type="protein sequence ID" value="RHX86951.1"/>
    <property type="molecule type" value="Genomic_DNA"/>
</dbReference>
<evidence type="ECO:0000256" key="1">
    <source>
        <dbReference type="SAM" id="MobiDB-lite"/>
    </source>
</evidence>
<feature type="region of interest" description="Disordered" evidence="1">
    <location>
        <begin position="1"/>
        <end position="96"/>
    </location>
</feature>
<proteinExistence type="predicted"/>
<organism evidence="2 3">
    <name type="scientific">Leptospira stimsonii</name>
    <dbReference type="NCBI Taxonomy" id="2202203"/>
    <lineage>
        <taxon>Bacteria</taxon>
        <taxon>Pseudomonadati</taxon>
        <taxon>Spirochaetota</taxon>
        <taxon>Spirochaetia</taxon>
        <taxon>Leptospirales</taxon>
        <taxon>Leptospiraceae</taxon>
        <taxon>Leptospira</taxon>
    </lineage>
</organism>
<dbReference type="AlphaFoldDB" id="A0A396YUQ9"/>